<evidence type="ECO:0000313" key="2">
    <source>
        <dbReference type="Proteomes" id="UP000187203"/>
    </source>
</evidence>
<accession>A0A1R3HBM1</accession>
<name>A0A1R3HBM1_9ROSI</name>
<protein>
    <submittedName>
        <fullName evidence="1">Uncharacterized protein</fullName>
    </submittedName>
</protein>
<organism evidence="1 2">
    <name type="scientific">Corchorus olitorius</name>
    <dbReference type="NCBI Taxonomy" id="93759"/>
    <lineage>
        <taxon>Eukaryota</taxon>
        <taxon>Viridiplantae</taxon>
        <taxon>Streptophyta</taxon>
        <taxon>Embryophyta</taxon>
        <taxon>Tracheophyta</taxon>
        <taxon>Spermatophyta</taxon>
        <taxon>Magnoliopsida</taxon>
        <taxon>eudicotyledons</taxon>
        <taxon>Gunneridae</taxon>
        <taxon>Pentapetalae</taxon>
        <taxon>rosids</taxon>
        <taxon>malvids</taxon>
        <taxon>Malvales</taxon>
        <taxon>Malvaceae</taxon>
        <taxon>Grewioideae</taxon>
        <taxon>Apeibeae</taxon>
        <taxon>Corchorus</taxon>
    </lineage>
</organism>
<gene>
    <name evidence="1" type="ORF">COLO4_30005</name>
</gene>
<dbReference type="Proteomes" id="UP000187203">
    <property type="component" value="Unassembled WGS sequence"/>
</dbReference>
<reference evidence="2" key="1">
    <citation type="submission" date="2013-09" db="EMBL/GenBank/DDBJ databases">
        <title>Corchorus olitorius genome sequencing.</title>
        <authorList>
            <person name="Alam M."/>
            <person name="Haque M.S."/>
            <person name="Islam M.S."/>
            <person name="Emdad E.M."/>
            <person name="Islam M.M."/>
            <person name="Ahmed B."/>
            <person name="Halim A."/>
            <person name="Hossen Q.M.M."/>
            <person name="Hossain M.Z."/>
            <person name="Ahmed R."/>
            <person name="Khan M.M."/>
            <person name="Islam R."/>
            <person name="Rashid M.M."/>
            <person name="Khan S.A."/>
            <person name="Rahman M.S."/>
            <person name="Alam M."/>
            <person name="Yahiya A.S."/>
            <person name="Khan M.S."/>
            <person name="Azam M.S."/>
            <person name="Haque T."/>
            <person name="Lashkar M.Z.H."/>
            <person name="Akhand A.I."/>
            <person name="Morshed G."/>
            <person name="Roy S."/>
            <person name="Uddin K.S."/>
            <person name="Rabeya T."/>
            <person name="Hossain A.S."/>
            <person name="Chowdhury A."/>
            <person name="Snigdha A.R."/>
            <person name="Mortoza M.S."/>
            <person name="Matin S.A."/>
            <person name="Hoque S.M.E."/>
            <person name="Islam M.K."/>
            <person name="Roy D.K."/>
            <person name="Haider R."/>
            <person name="Moosa M.M."/>
            <person name="Elias S.M."/>
            <person name="Hasan A.M."/>
            <person name="Jahan S."/>
            <person name="Shafiuddin M."/>
            <person name="Mahmood N."/>
            <person name="Shommy N.S."/>
        </authorList>
    </citation>
    <scope>NUCLEOTIDE SEQUENCE [LARGE SCALE GENOMIC DNA]</scope>
    <source>
        <strain evidence="2">cv. O-4</strain>
    </source>
</reference>
<evidence type="ECO:0000313" key="1">
    <source>
        <dbReference type="EMBL" id="OMO67749.1"/>
    </source>
</evidence>
<dbReference type="EMBL" id="AWUE01020568">
    <property type="protein sequence ID" value="OMO67749.1"/>
    <property type="molecule type" value="Genomic_DNA"/>
</dbReference>
<proteinExistence type="predicted"/>
<dbReference type="AlphaFoldDB" id="A0A1R3HBM1"/>
<keyword evidence="2" id="KW-1185">Reference proteome</keyword>
<sequence>MVFKEFSSLAAVVSLVKRRVAKGATFLGYYYYKADKTRRAVVSYHL</sequence>
<comment type="caution">
    <text evidence="1">The sequence shown here is derived from an EMBL/GenBank/DDBJ whole genome shotgun (WGS) entry which is preliminary data.</text>
</comment>